<dbReference type="InterPro" id="IPR007627">
    <property type="entry name" value="RNA_pol_sigma70_r2"/>
</dbReference>
<keyword evidence="1" id="KW-0805">Transcription regulation</keyword>
<dbReference type="InterPro" id="IPR014284">
    <property type="entry name" value="RNA_pol_sigma-70_dom"/>
</dbReference>
<dbReference type="EMBL" id="FUZT01000005">
    <property type="protein sequence ID" value="SKC69583.1"/>
    <property type="molecule type" value="Genomic_DNA"/>
</dbReference>
<evidence type="ECO:0000256" key="1">
    <source>
        <dbReference type="ARBA" id="ARBA00023015"/>
    </source>
</evidence>
<evidence type="ECO:0000256" key="3">
    <source>
        <dbReference type="ARBA" id="ARBA00023125"/>
    </source>
</evidence>
<keyword evidence="8" id="KW-1185">Reference proteome</keyword>
<evidence type="ECO:0000313" key="7">
    <source>
        <dbReference type="EMBL" id="SKC69583.1"/>
    </source>
</evidence>
<dbReference type="RefSeq" id="WP_079491741.1">
    <property type="nucleotide sequence ID" value="NZ_FUZT01000005.1"/>
</dbReference>
<dbReference type="STRING" id="36842.SAMN02194393_02280"/>
<gene>
    <name evidence="7" type="ORF">SAMN02194393_02280</name>
</gene>
<feature type="chain" id="PRO_5038924736" evidence="5">
    <location>
        <begin position="20"/>
        <end position="146"/>
    </location>
</feature>
<evidence type="ECO:0000256" key="2">
    <source>
        <dbReference type="ARBA" id="ARBA00023082"/>
    </source>
</evidence>
<keyword evidence="3" id="KW-0238">DNA-binding</keyword>
<dbReference type="GO" id="GO:0016987">
    <property type="term" value="F:sigma factor activity"/>
    <property type="evidence" value="ECO:0007669"/>
    <property type="project" value="UniProtKB-KW"/>
</dbReference>
<dbReference type="Pfam" id="PF04542">
    <property type="entry name" value="Sigma70_r2"/>
    <property type="match status" value="1"/>
</dbReference>
<dbReference type="Proteomes" id="UP000190285">
    <property type="component" value="Unassembled WGS sequence"/>
</dbReference>
<keyword evidence="4" id="KW-0804">Transcription</keyword>
<dbReference type="NCBIfam" id="TIGR02937">
    <property type="entry name" value="sigma70-ECF"/>
    <property type="match status" value="1"/>
</dbReference>
<name>A0A1T5L0W2_9FIRM</name>
<organism evidence="7 8">
    <name type="scientific">Maledivibacter halophilus</name>
    <dbReference type="NCBI Taxonomy" id="36842"/>
    <lineage>
        <taxon>Bacteria</taxon>
        <taxon>Bacillati</taxon>
        <taxon>Bacillota</taxon>
        <taxon>Clostridia</taxon>
        <taxon>Peptostreptococcales</taxon>
        <taxon>Caminicellaceae</taxon>
        <taxon>Maledivibacter</taxon>
    </lineage>
</organism>
<dbReference type="InterPro" id="IPR013325">
    <property type="entry name" value="RNA_pol_sigma_r2"/>
</dbReference>
<dbReference type="OrthoDB" id="9809557at2"/>
<protein>
    <submittedName>
        <fullName evidence="7">RNA polymerase sporulation-specific sigma factor</fullName>
    </submittedName>
</protein>
<feature type="signal peptide" evidence="5">
    <location>
        <begin position="1"/>
        <end position="19"/>
    </location>
</feature>
<evidence type="ECO:0000313" key="8">
    <source>
        <dbReference type="Proteomes" id="UP000190285"/>
    </source>
</evidence>
<evidence type="ECO:0000256" key="5">
    <source>
        <dbReference type="SAM" id="SignalP"/>
    </source>
</evidence>
<accession>A0A1T5L0W2</accession>
<feature type="domain" description="RNA polymerase sigma-70" evidence="6">
    <location>
        <begin position="74"/>
        <end position="87"/>
    </location>
</feature>
<keyword evidence="5" id="KW-0732">Signal</keyword>
<dbReference type="Gene3D" id="1.20.120.1810">
    <property type="match status" value="1"/>
</dbReference>
<dbReference type="PANTHER" id="PTHR30376">
    <property type="entry name" value="SIGMA FACTOR RPOH HEAT SHOCK RELATED"/>
    <property type="match status" value="1"/>
</dbReference>
<keyword evidence="2" id="KW-0731">Sigma factor</keyword>
<dbReference type="InterPro" id="IPR050813">
    <property type="entry name" value="Sigma-70_Factor"/>
</dbReference>
<dbReference type="GO" id="GO:0003677">
    <property type="term" value="F:DNA binding"/>
    <property type="evidence" value="ECO:0007669"/>
    <property type="project" value="UniProtKB-KW"/>
</dbReference>
<evidence type="ECO:0000256" key="4">
    <source>
        <dbReference type="ARBA" id="ARBA00023163"/>
    </source>
</evidence>
<sequence>MWLTFLSLPLFLLSAFVTNNTSFPKPLSPDEEKKYISLYSRGDEKAKNILIEKNLRLVAHVVKKYHNTGYNVDDLISIGTIGLIKAITTFDADKGTRLATYAARCIENEILMTIRAGKKIKNEVSIQEPIGIDKEGNELPSTLYTH</sequence>
<dbReference type="SUPFAM" id="SSF88946">
    <property type="entry name" value="Sigma2 domain of RNA polymerase sigma factors"/>
    <property type="match status" value="1"/>
</dbReference>
<proteinExistence type="predicted"/>
<dbReference type="PROSITE" id="PS00715">
    <property type="entry name" value="SIGMA70_1"/>
    <property type="match status" value="1"/>
</dbReference>
<dbReference type="InterPro" id="IPR000943">
    <property type="entry name" value="RNA_pol_sigma70"/>
</dbReference>
<reference evidence="7 8" key="1">
    <citation type="submission" date="2017-02" db="EMBL/GenBank/DDBJ databases">
        <authorList>
            <person name="Peterson S.W."/>
        </authorList>
    </citation>
    <scope>NUCLEOTIDE SEQUENCE [LARGE SCALE GENOMIC DNA]</scope>
    <source>
        <strain evidence="7 8">M1</strain>
    </source>
</reference>
<evidence type="ECO:0000259" key="6">
    <source>
        <dbReference type="PROSITE" id="PS00715"/>
    </source>
</evidence>
<dbReference type="AlphaFoldDB" id="A0A1T5L0W2"/>
<dbReference type="GO" id="GO:0006352">
    <property type="term" value="P:DNA-templated transcription initiation"/>
    <property type="evidence" value="ECO:0007669"/>
    <property type="project" value="InterPro"/>
</dbReference>
<dbReference type="PANTHER" id="PTHR30376:SF3">
    <property type="entry name" value="RNA POLYMERASE SIGMA FACTOR RPOH"/>
    <property type="match status" value="1"/>
</dbReference>